<feature type="non-terminal residue" evidence="2">
    <location>
        <position position="1"/>
    </location>
</feature>
<evidence type="ECO:0000313" key="3">
    <source>
        <dbReference type="Proteomes" id="UP000008237"/>
    </source>
</evidence>
<organism evidence="3">
    <name type="scientific">Harpegnathos saltator</name>
    <name type="common">Jerdon's jumping ant</name>
    <dbReference type="NCBI Taxonomy" id="610380"/>
    <lineage>
        <taxon>Eukaryota</taxon>
        <taxon>Metazoa</taxon>
        <taxon>Ecdysozoa</taxon>
        <taxon>Arthropoda</taxon>
        <taxon>Hexapoda</taxon>
        <taxon>Insecta</taxon>
        <taxon>Pterygota</taxon>
        <taxon>Neoptera</taxon>
        <taxon>Endopterygota</taxon>
        <taxon>Hymenoptera</taxon>
        <taxon>Apocrita</taxon>
        <taxon>Aculeata</taxon>
        <taxon>Formicoidea</taxon>
        <taxon>Formicidae</taxon>
        <taxon>Ponerinae</taxon>
        <taxon>Ponerini</taxon>
        <taxon>Harpegnathos</taxon>
    </lineage>
</organism>
<dbReference type="PANTHER" id="PTHR46060:SF1">
    <property type="entry name" value="MARINER MOS1 TRANSPOSASE-LIKE PROTEIN"/>
    <property type="match status" value="1"/>
</dbReference>
<dbReference type="InterPro" id="IPR052709">
    <property type="entry name" value="Transposase-MT_Hybrid"/>
</dbReference>
<sequence>IETVRGKKVPEIHAALKEACGRFTVNRSRVPRWHMKFREGQTSIEDDPRAGRPSTVTADNTNASIIATLLDEDR</sequence>
<dbReference type="InParanoid" id="E2BVI5"/>
<accession>E2BVI5</accession>
<dbReference type="AlphaFoldDB" id="E2BVI5"/>
<dbReference type="OrthoDB" id="10017160at2759"/>
<name>E2BVI5_HARSA</name>
<dbReference type="PANTHER" id="PTHR46060">
    <property type="entry name" value="MARINER MOS1 TRANSPOSASE-LIKE PROTEIN"/>
    <property type="match status" value="1"/>
</dbReference>
<dbReference type="EMBL" id="GL450872">
    <property type="protein sequence ID" value="EFN80295.1"/>
    <property type="molecule type" value="Genomic_DNA"/>
</dbReference>
<evidence type="ECO:0000313" key="2">
    <source>
        <dbReference type="EMBL" id="EFN80295.1"/>
    </source>
</evidence>
<dbReference type="Proteomes" id="UP000008237">
    <property type="component" value="Unassembled WGS sequence"/>
</dbReference>
<proteinExistence type="predicted"/>
<evidence type="ECO:0000256" key="1">
    <source>
        <dbReference type="SAM" id="MobiDB-lite"/>
    </source>
</evidence>
<dbReference type="STRING" id="610380.E2BVI5"/>
<feature type="region of interest" description="Disordered" evidence="1">
    <location>
        <begin position="38"/>
        <end position="57"/>
    </location>
</feature>
<keyword evidence="3" id="KW-1185">Reference proteome</keyword>
<protein>
    <submittedName>
        <fullName evidence="2">Uncharacterized protein FLJ37770</fullName>
    </submittedName>
</protein>
<reference evidence="2 3" key="1">
    <citation type="journal article" date="2010" name="Science">
        <title>Genomic comparison of the ants Camponotus floridanus and Harpegnathos saltator.</title>
        <authorList>
            <person name="Bonasio R."/>
            <person name="Zhang G."/>
            <person name="Ye C."/>
            <person name="Mutti N.S."/>
            <person name="Fang X."/>
            <person name="Qin N."/>
            <person name="Donahue G."/>
            <person name="Yang P."/>
            <person name="Li Q."/>
            <person name="Li C."/>
            <person name="Zhang P."/>
            <person name="Huang Z."/>
            <person name="Berger S.L."/>
            <person name="Reinberg D."/>
            <person name="Wang J."/>
            <person name="Liebig J."/>
        </authorList>
    </citation>
    <scope>NUCLEOTIDE SEQUENCE [LARGE SCALE GENOMIC DNA]</scope>
    <source>
        <strain evidence="2 3">R22 G/1</strain>
    </source>
</reference>
<gene>
    <name evidence="2" type="ORF">EAI_10126</name>
</gene>
<feature type="non-terminal residue" evidence="2">
    <location>
        <position position="74"/>
    </location>
</feature>